<evidence type="ECO:0000313" key="2">
    <source>
        <dbReference type="Proteomes" id="UP000035963"/>
    </source>
</evidence>
<accession>A0A0J1CXZ1</accession>
<protein>
    <submittedName>
        <fullName evidence="1">Uncharacterized protein</fullName>
    </submittedName>
</protein>
<evidence type="ECO:0000313" key="1">
    <source>
        <dbReference type="EMBL" id="KLU25429.1"/>
    </source>
</evidence>
<sequence>MKPARITSKLQIGVANQTNKMCPARLFSDLAGLARYTPSAGNNASETAAEKPADEAMIAVEPVGANPPKRTW</sequence>
<dbReference type="EMBL" id="AEJF01000092">
    <property type="protein sequence ID" value="KLU25429.1"/>
    <property type="molecule type" value="Genomic_DNA"/>
</dbReference>
<comment type="caution">
    <text evidence="1">The sequence shown here is derived from an EMBL/GenBank/DDBJ whole genome shotgun (WGS) entry which is preliminary data.</text>
</comment>
<reference evidence="1 2" key="1">
    <citation type="journal article" date="2015" name="Genome Announc.">
        <title>Draft Genome Sequence of Burkholderia sp. Strain PML1(12), an Ectomycorrhizosphere-Inhabiting Bacterium with Effective Mineral-Weathering Ability.</title>
        <authorList>
            <person name="Uroz S."/>
            <person name="Oger P."/>
        </authorList>
    </citation>
    <scope>NUCLEOTIDE SEQUENCE [LARGE SCALE GENOMIC DNA]</scope>
    <source>
        <strain evidence="2">PML1(12)</strain>
    </source>
</reference>
<gene>
    <name evidence="1" type="ORF">EOS_14780</name>
</gene>
<proteinExistence type="predicted"/>
<organism evidence="1 2">
    <name type="scientific">Caballeronia mineralivorans PML1(12)</name>
    <dbReference type="NCBI Taxonomy" id="908627"/>
    <lineage>
        <taxon>Bacteria</taxon>
        <taxon>Pseudomonadati</taxon>
        <taxon>Pseudomonadota</taxon>
        <taxon>Betaproteobacteria</taxon>
        <taxon>Burkholderiales</taxon>
        <taxon>Burkholderiaceae</taxon>
        <taxon>Caballeronia</taxon>
    </lineage>
</organism>
<dbReference type="AlphaFoldDB" id="A0A0J1CXZ1"/>
<name>A0A0J1CXZ1_9BURK</name>
<dbReference type="PATRIC" id="fig|908627.4.peg.3301"/>
<dbReference type="Proteomes" id="UP000035963">
    <property type="component" value="Unassembled WGS sequence"/>
</dbReference>
<keyword evidence="2" id="KW-1185">Reference proteome</keyword>